<name>A0A6J7CLP7_9ZZZZ</name>
<sequence>MGWKLWRSKWAWYHRDMLPWRRLALHRHLARAGAFARMPLHGEPLELLREGRLTLGTGVLFEPLVWLTGGETGRIVIGDGVLININVLIAAVDLVEIGANTMIANGSVITDANHRFDDPTQPMTLQGFASKGPTTIGRDCWLGANVVITSGVTVGERCVVGANSVVTSDLPPFSIAAGSPAKVIGTVPKD</sequence>
<proteinExistence type="predicted"/>
<evidence type="ECO:0000313" key="1">
    <source>
        <dbReference type="EMBL" id="CAB4859462.1"/>
    </source>
</evidence>
<gene>
    <name evidence="1" type="ORF">UFOPK3444_00092</name>
</gene>
<organism evidence="1">
    <name type="scientific">freshwater metagenome</name>
    <dbReference type="NCBI Taxonomy" id="449393"/>
    <lineage>
        <taxon>unclassified sequences</taxon>
        <taxon>metagenomes</taxon>
        <taxon>ecological metagenomes</taxon>
    </lineage>
</organism>
<dbReference type="Pfam" id="PF14602">
    <property type="entry name" value="Hexapep_2"/>
    <property type="match status" value="1"/>
</dbReference>
<dbReference type="InterPro" id="IPR011004">
    <property type="entry name" value="Trimer_LpxA-like_sf"/>
</dbReference>
<dbReference type="PANTHER" id="PTHR23416">
    <property type="entry name" value="SIALIC ACID SYNTHASE-RELATED"/>
    <property type="match status" value="1"/>
</dbReference>
<dbReference type="Gene3D" id="2.160.10.10">
    <property type="entry name" value="Hexapeptide repeat proteins"/>
    <property type="match status" value="1"/>
</dbReference>
<dbReference type="InterPro" id="IPR051159">
    <property type="entry name" value="Hexapeptide_acetyltransf"/>
</dbReference>
<dbReference type="CDD" id="cd04647">
    <property type="entry name" value="LbH_MAT_like"/>
    <property type="match status" value="1"/>
</dbReference>
<dbReference type="EMBL" id="CAFBLU010000001">
    <property type="protein sequence ID" value="CAB4859462.1"/>
    <property type="molecule type" value="Genomic_DNA"/>
</dbReference>
<reference evidence="1" key="1">
    <citation type="submission" date="2020-05" db="EMBL/GenBank/DDBJ databases">
        <authorList>
            <person name="Chiriac C."/>
            <person name="Salcher M."/>
            <person name="Ghai R."/>
            <person name="Kavagutti S V."/>
        </authorList>
    </citation>
    <scope>NUCLEOTIDE SEQUENCE</scope>
</reference>
<dbReference type="AlphaFoldDB" id="A0A6J7CLP7"/>
<accession>A0A6J7CLP7</accession>
<dbReference type="InterPro" id="IPR001451">
    <property type="entry name" value="Hexapep"/>
</dbReference>
<dbReference type="SUPFAM" id="SSF51161">
    <property type="entry name" value="Trimeric LpxA-like enzymes"/>
    <property type="match status" value="1"/>
</dbReference>
<protein>
    <submittedName>
        <fullName evidence="1">Unannotated protein</fullName>
    </submittedName>
</protein>